<sequence length="534" mass="61636">MKELPLEIIELISTNTTVHDLLDIILVSKVWYHYFYRFLYKSVCIDSQEKSHRILSAFDKQHLPGHLVRSLSLSHAEINGQQVIDTFPHIDTLVASALKLDTLLFRHYQLKHLVLDTREQDIPCILKHCPSLKRLELLHFDQQVTMNYLETIHQHCPQLTELSLQCLDADPQPTSLFDDMHDTKLVSCGLQSFSICTKSGASKWSFWLLYFAFKYPYLKHLSFKQQGNSIPSLVSDPVILDLFTQNCRHLKSIAWHSIVVRHDQAAKLYGPQLTHIQVFESFVGSHSILQIRKMAQLITSLTIGQLKTAETIQLIGTQCPSLSQLEIQQTKGRLVIQDLLVYCKRLLVLKIKCTHITASSLDIPAYSPLKQVVLQACSFEQGVFESISGSCQALKHVELLACFQSDRRDKVELVLNQQRLHTLKIQALRTRQYYPGCRIRFFSINKDWFYMEKFDVSPKGIEKAVQFDRLDAQEQEKLLPFVTTKMLKAWDIEHIKQQALFSMEDPENVYYSGIVSIQCLSIQHLLINELLLEQ</sequence>
<keyword evidence="2" id="KW-1185">Reference proteome</keyword>
<organism evidence="1 2">
    <name type="scientific">Rhizopus stolonifer</name>
    <name type="common">Rhizopus nigricans</name>
    <dbReference type="NCBI Taxonomy" id="4846"/>
    <lineage>
        <taxon>Eukaryota</taxon>
        <taxon>Fungi</taxon>
        <taxon>Fungi incertae sedis</taxon>
        <taxon>Mucoromycota</taxon>
        <taxon>Mucoromycotina</taxon>
        <taxon>Mucoromycetes</taxon>
        <taxon>Mucorales</taxon>
        <taxon>Mucorineae</taxon>
        <taxon>Rhizopodaceae</taxon>
        <taxon>Rhizopus</taxon>
    </lineage>
</organism>
<dbReference type="PANTHER" id="PTHR38926:SF72">
    <property type="entry name" value="IM:7136021-RELATED"/>
    <property type="match status" value="1"/>
</dbReference>
<dbReference type="OrthoDB" id="2242133at2759"/>
<comment type="caution">
    <text evidence="1">The sequence shown here is derived from an EMBL/GenBank/DDBJ whole genome shotgun (WGS) entry which is preliminary data.</text>
</comment>
<evidence type="ECO:0000313" key="1">
    <source>
        <dbReference type="EMBL" id="RCH95889.1"/>
    </source>
</evidence>
<dbReference type="SUPFAM" id="SSF52047">
    <property type="entry name" value="RNI-like"/>
    <property type="match status" value="1"/>
</dbReference>
<dbReference type="AlphaFoldDB" id="A0A367K169"/>
<name>A0A367K169_RHIST</name>
<proteinExistence type="predicted"/>
<evidence type="ECO:0000313" key="2">
    <source>
        <dbReference type="Proteomes" id="UP000253551"/>
    </source>
</evidence>
<gene>
    <name evidence="1" type="ORF">CU098_003703</name>
</gene>
<dbReference type="EMBL" id="PJQM01002375">
    <property type="protein sequence ID" value="RCH95889.1"/>
    <property type="molecule type" value="Genomic_DNA"/>
</dbReference>
<dbReference type="Proteomes" id="UP000253551">
    <property type="component" value="Unassembled WGS sequence"/>
</dbReference>
<accession>A0A367K169</accession>
<dbReference type="Gene3D" id="3.80.10.10">
    <property type="entry name" value="Ribonuclease Inhibitor"/>
    <property type="match status" value="1"/>
</dbReference>
<protein>
    <recommendedName>
        <fullName evidence="3">F-box domain-containing protein</fullName>
    </recommendedName>
</protein>
<evidence type="ECO:0008006" key="3">
    <source>
        <dbReference type="Google" id="ProtNLM"/>
    </source>
</evidence>
<dbReference type="InterPro" id="IPR032675">
    <property type="entry name" value="LRR_dom_sf"/>
</dbReference>
<dbReference type="PANTHER" id="PTHR38926">
    <property type="entry name" value="F-BOX DOMAIN CONTAINING PROTEIN, EXPRESSED"/>
    <property type="match status" value="1"/>
</dbReference>
<reference evidence="1 2" key="1">
    <citation type="journal article" date="2018" name="G3 (Bethesda)">
        <title>Phylogenetic and Phylogenomic Definition of Rhizopus Species.</title>
        <authorList>
            <person name="Gryganskyi A.P."/>
            <person name="Golan J."/>
            <person name="Dolatabadi S."/>
            <person name="Mondo S."/>
            <person name="Robb S."/>
            <person name="Idnurm A."/>
            <person name="Muszewska A."/>
            <person name="Steczkiewicz K."/>
            <person name="Masonjones S."/>
            <person name="Liao H.L."/>
            <person name="Gajdeczka M.T."/>
            <person name="Anike F."/>
            <person name="Vuek A."/>
            <person name="Anishchenko I.M."/>
            <person name="Voigt K."/>
            <person name="de Hoog G.S."/>
            <person name="Smith M.E."/>
            <person name="Heitman J."/>
            <person name="Vilgalys R."/>
            <person name="Stajich J.E."/>
        </authorList>
    </citation>
    <scope>NUCLEOTIDE SEQUENCE [LARGE SCALE GENOMIC DNA]</scope>
    <source>
        <strain evidence="1 2">LSU 92-RS-03</strain>
    </source>
</reference>